<accession>A0A4P9VQT3</accession>
<evidence type="ECO:0000256" key="4">
    <source>
        <dbReference type="SAM" id="SignalP"/>
    </source>
</evidence>
<evidence type="ECO:0000313" key="7">
    <source>
        <dbReference type="Proteomes" id="UP000257039"/>
    </source>
</evidence>
<proteinExistence type="inferred from homology"/>
<gene>
    <name evidence="6" type="ORF">B9G39_15550</name>
</gene>
<keyword evidence="7" id="KW-1185">Reference proteome</keyword>
<dbReference type="GO" id="GO:0015833">
    <property type="term" value="P:peptide transport"/>
    <property type="evidence" value="ECO:0007669"/>
    <property type="project" value="TreeGrafter"/>
</dbReference>
<name>A0A4P9VQT3_9GAMM</name>
<keyword evidence="3 4" id="KW-0732">Signal</keyword>
<feature type="chain" id="PRO_5020751994" evidence="4">
    <location>
        <begin position="24"/>
        <end position="517"/>
    </location>
</feature>
<comment type="caution">
    <text evidence="6">The sequence shown here is derived from an EMBL/GenBank/DDBJ whole genome shotgun (WGS) entry which is preliminary data.</text>
</comment>
<keyword evidence="2" id="KW-0813">Transport</keyword>
<dbReference type="Proteomes" id="UP000257039">
    <property type="component" value="Unassembled WGS sequence"/>
</dbReference>
<evidence type="ECO:0000256" key="1">
    <source>
        <dbReference type="ARBA" id="ARBA00005695"/>
    </source>
</evidence>
<dbReference type="EMBL" id="NDXW01000001">
    <property type="protein sequence ID" value="RDH44734.1"/>
    <property type="molecule type" value="Genomic_DNA"/>
</dbReference>
<dbReference type="GO" id="GO:0043190">
    <property type="term" value="C:ATP-binding cassette (ABC) transporter complex"/>
    <property type="evidence" value="ECO:0007669"/>
    <property type="project" value="InterPro"/>
</dbReference>
<comment type="similarity">
    <text evidence="1">Belongs to the bacterial solute-binding protein 5 family.</text>
</comment>
<dbReference type="RefSeq" id="WP_027708281.1">
    <property type="nucleotide sequence ID" value="NZ_JAEVHG010000013.1"/>
</dbReference>
<dbReference type="InterPro" id="IPR039424">
    <property type="entry name" value="SBP_5"/>
</dbReference>
<organism evidence="6 7">
    <name type="scientific">Zooshikella ganghwensis</name>
    <dbReference type="NCBI Taxonomy" id="202772"/>
    <lineage>
        <taxon>Bacteria</taxon>
        <taxon>Pseudomonadati</taxon>
        <taxon>Pseudomonadota</taxon>
        <taxon>Gammaproteobacteria</taxon>
        <taxon>Oceanospirillales</taxon>
        <taxon>Zooshikellaceae</taxon>
        <taxon>Zooshikella</taxon>
    </lineage>
</organism>
<feature type="domain" description="Solute-binding protein family 5" evidence="5">
    <location>
        <begin position="67"/>
        <end position="429"/>
    </location>
</feature>
<evidence type="ECO:0000256" key="2">
    <source>
        <dbReference type="ARBA" id="ARBA00022448"/>
    </source>
</evidence>
<dbReference type="InterPro" id="IPR023765">
    <property type="entry name" value="SBP_5_CS"/>
</dbReference>
<dbReference type="PANTHER" id="PTHR30290">
    <property type="entry name" value="PERIPLASMIC BINDING COMPONENT OF ABC TRANSPORTER"/>
    <property type="match status" value="1"/>
</dbReference>
<feature type="signal peptide" evidence="4">
    <location>
        <begin position="1"/>
        <end position="23"/>
    </location>
</feature>
<dbReference type="GO" id="GO:0030288">
    <property type="term" value="C:outer membrane-bounded periplasmic space"/>
    <property type="evidence" value="ECO:0007669"/>
    <property type="project" value="UniProtKB-ARBA"/>
</dbReference>
<dbReference type="Gene3D" id="3.40.190.10">
    <property type="entry name" value="Periplasmic binding protein-like II"/>
    <property type="match status" value="1"/>
</dbReference>
<evidence type="ECO:0000313" key="6">
    <source>
        <dbReference type="EMBL" id="RDH44734.1"/>
    </source>
</evidence>
<dbReference type="PIRSF" id="PIRSF002741">
    <property type="entry name" value="MppA"/>
    <property type="match status" value="1"/>
</dbReference>
<evidence type="ECO:0000259" key="5">
    <source>
        <dbReference type="Pfam" id="PF00496"/>
    </source>
</evidence>
<dbReference type="PANTHER" id="PTHR30290:SF9">
    <property type="entry name" value="OLIGOPEPTIDE-BINDING PROTEIN APPA"/>
    <property type="match status" value="1"/>
</dbReference>
<evidence type="ECO:0000256" key="3">
    <source>
        <dbReference type="ARBA" id="ARBA00022729"/>
    </source>
</evidence>
<dbReference type="InterPro" id="IPR030678">
    <property type="entry name" value="Peptide/Ni-bd"/>
</dbReference>
<dbReference type="Gene3D" id="3.10.105.10">
    <property type="entry name" value="Dipeptide-binding Protein, Domain 3"/>
    <property type="match status" value="1"/>
</dbReference>
<dbReference type="AlphaFoldDB" id="A0A4P9VQT3"/>
<protein>
    <submittedName>
        <fullName evidence="6">ABC transporter substrate-binding protein</fullName>
    </submittedName>
</protein>
<dbReference type="Pfam" id="PF00496">
    <property type="entry name" value="SBP_bac_5"/>
    <property type="match status" value="1"/>
</dbReference>
<dbReference type="SUPFAM" id="SSF53850">
    <property type="entry name" value="Periplasmic binding protein-like II"/>
    <property type="match status" value="1"/>
</dbReference>
<dbReference type="Gene3D" id="3.90.76.10">
    <property type="entry name" value="Dipeptide-binding Protein, Domain 1"/>
    <property type="match status" value="1"/>
</dbReference>
<dbReference type="GO" id="GO:1904680">
    <property type="term" value="F:peptide transmembrane transporter activity"/>
    <property type="evidence" value="ECO:0007669"/>
    <property type="project" value="TreeGrafter"/>
</dbReference>
<dbReference type="CDD" id="cd08498">
    <property type="entry name" value="PBP2_NikA_DppA_OppA_like_2"/>
    <property type="match status" value="1"/>
</dbReference>
<dbReference type="InterPro" id="IPR000914">
    <property type="entry name" value="SBP_5_dom"/>
</dbReference>
<sequence length="517" mass="58285">MRRGAALLASALLATTLSAGAFAKTLKVAYDADPVSLDLHEQLSGGTLQLSHMVGDPLVRWTQELKFEGRLAERWERIDDRTMRFYLRKGVKFHSGNEFTALDVKWTFNRLRTSPDFKAIFAPFESAKVVDRYTIDLVTNKPYPLLLNVATYVFPLDSKFYTGFDENGKSKDALVKHGNSYASRNFSGTGPFIVTQREQGVKVEFKRYDDYWDKKSPGNVSEIILTPIKEDATRVSALLAGDVDFISPVPPTDYDRLEKSDKVDMVTLDGTRIITFQLNQKRVEAFKNPKVRLAIDYAINNAGIAKKLMKGLGTPAAQHSPKGYMGYSEDIKLRYDLKKAKQLMKEAGYEKGLKVTMMAPNNRYVNDAKIAQAVANMLAKINIQVDLKTMPKAQYWPEFDKRAADIMMLGWHADTEDSANFIEFLAMCPNSETGFGQYNSGNYCNPEVDKLVLQSSEETDLAKRQTLLQKAEKILYDEAAFIPLHWQDLAWAAKKNVQLAPVVNVMNFPYVGDLVVK</sequence>
<reference evidence="6 7" key="1">
    <citation type="submission" date="2017-04" db="EMBL/GenBank/DDBJ databases">
        <title>Draft genome sequence of Zooshikella ganghwensis VG4 isolated from Red Sea sediments.</title>
        <authorList>
            <person name="Rehman Z."/>
            <person name="Alam I."/>
            <person name="Kamau A."/>
            <person name="Bajic V."/>
            <person name="Leiknes T."/>
        </authorList>
    </citation>
    <scope>NUCLEOTIDE SEQUENCE [LARGE SCALE GENOMIC DNA]</scope>
    <source>
        <strain evidence="6 7">VG4</strain>
    </source>
</reference>
<dbReference type="PROSITE" id="PS01040">
    <property type="entry name" value="SBP_BACTERIAL_5"/>
    <property type="match status" value="1"/>
</dbReference>